<proteinExistence type="predicted"/>
<organism evidence="2 3">
    <name type="scientific">Halocaridina rubra</name>
    <name type="common">Hawaiian red shrimp</name>
    <dbReference type="NCBI Taxonomy" id="373956"/>
    <lineage>
        <taxon>Eukaryota</taxon>
        <taxon>Metazoa</taxon>
        <taxon>Ecdysozoa</taxon>
        <taxon>Arthropoda</taxon>
        <taxon>Crustacea</taxon>
        <taxon>Multicrustacea</taxon>
        <taxon>Malacostraca</taxon>
        <taxon>Eumalacostraca</taxon>
        <taxon>Eucarida</taxon>
        <taxon>Decapoda</taxon>
        <taxon>Pleocyemata</taxon>
        <taxon>Caridea</taxon>
        <taxon>Atyoidea</taxon>
        <taxon>Atyidae</taxon>
        <taxon>Halocaridina</taxon>
    </lineage>
</organism>
<evidence type="ECO:0000256" key="1">
    <source>
        <dbReference type="SAM" id="MobiDB-lite"/>
    </source>
</evidence>
<keyword evidence="3" id="KW-1185">Reference proteome</keyword>
<feature type="region of interest" description="Disordered" evidence="1">
    <location>
        <begin position="118"/>
        <end position="143"/>
    </location>
</feature>
<feature type="compositionally biased region" description="Polar residues" evidence="1">
    <location>
        <begin position="118"/>
        <end position="129"/>
    </location>
</feature>
<protein>
    <submittedName>
        <fullName evidence="2">Uncharacterized protein</fullName>
    </submittedName>
</protein>
<dbReference type="EMBL" id="JAXCGZ010013579">
    <property type="protein sequence ID" value="KAK7072258.1"/>
    <property type="molecule type" value="Genomic_DNA"/>
</dbReference>
<dbReference type="Proteomes" id="UP001381693">
    <property type="component" value="Unassembled WGS sequence"/>
</dbReference>
<sequence>METLADFSFLLFYPHQGPSIGVTNDGLKGWISRLPLLLLDMLEHKEGLLNPKALRKKMPEPGLEVERMTTGTRYALKLWLLEQYKTAEEHRQLREQESVKIREKIEPSEVNHISIQLRGNSSSGHTSHLYTPLTPVNEVESDI</sequence>
<evidence type="ECO:0000313" key="3">
    <source>
        <dbReference type="Proteomes" id="UP001381693"/>
    </source>
</evidence>
<dbReference type="AlphaFoldDB" id="A0AAN8X131"/>
<gene>
    <name evidence="2" type="ORF">SK128_010690</name>
</gene>
<name>A0AAN8X131_HALRR</name>
<reference evidence="2 3" key="1">
    <citation type="submission" date="2023-11" db="EMBL/GenBank/DDBJ databases">
        <title>Halocaridina rubra genome assembly.</title>
        <authorList>
            <person name="Smith C."/>
        </authorList>
    </citation>
    <scope>NUCLEOTIDE SEQUENCE [LARGE SCALE GENOMIC DNA]</scope>
    <source>
        <strain evidence="2">EP-1</strain>
        <tissue evidence="2">Whole</tissue>
    </source>
</reference>
<accession>A0AAN8X131</accession>
<comment type="caution">
    <text evidence="2">The sequence shown here is derived from an EMBL/GenBank/DDBJ whole genome shotgun (WGS) entry which is preliminary data.</text>
</comment>
<evidence type="ECO:0000313" key="2">
    <source>
        <dbReference type="EMBL" id="KAK7072258.1"/>
    </source>
</evidence>